<evidence type="ECO:0000256" key="4">
    <source>
        <dbReference type="PIRNR" id="PIRNR037567"/>
    </source>
</evidence>
<reference evidence="7 9" key="2">
    <citation type="submission" date="2018-08" db="EMBL/GenBank/DDBJ databases">
        <title>Genetic Globetrotter - A new plasmid hitch-hiking vast phylogenetic and geographic distances.</title>
        <authorList>
            <person name="Vollmers J."/>
            <person name="Petersen J."/>
        </authorList>
    </citation>
    <scope>NUCLEOTIDE SEQUENCE [LARGE SCALE GENOMIC DNA]</scope>
    <source>
        <strain evidence="7 9">DSM 26383</strain>
    </source>
</reference>
<dbReference type="OrthoDB" id="5713681at2"/>
<name>A0A0T5PEM6_9RHOB</name>
<dbReference type="Proteomes" id="UP000051401">
    <property type="component" value="Unassembled WGS sequence"/>
</dbReference>
<dbReference type="GO" id="GO:0015948">
    <property type="term" value="P:methanogenesis"/>
    <property type="evidence" value="ECO:0007669"/>
    <property type="project" value="UniProtKB-UniRule"/>
</dbReference>
<evidence type="ECO:0000313" key="8">
    <source>
        <dbReference type="Proteomes" id="UP000051401"/>
    </source>
</evidence>
<dbReference type="AlphaFoldDB" id="A0A0T5PEM6"/>
<organism evidence="6 8">
    <name type="scientific">Roseovarius indicus</name>
    <dbReference type="NCBI Taxonomy" id="540747"/>
    <lineage>
        <taxon>Bacteria</taxon>
        <taxon>Pseudomonadati</taxon>
        <taxon>Pseudomonadota</taxon>
        <taxon>Alphaproteobacteria</taxon>
        <taxon>Rhodobacterales</taxon>
        <taxon>Roseobacteraceae</taxon>
        <taxon>Roseovarius</taxon>
    </lineage>
</organism>
<evidence type="ECO:0000256" key="5">
    <source>
        <dbReference type="SAM" id="MobiDB-lite"/>
    </source>
</evidence>
<dbReference type="PIRSF" id="PIRSF037567">
    <property type="entry name" value="MTTB_MeTrfase"/>
    <property type="match status" value="1"/>
</dbReference>
<proteinExistence type="inferred from homology"/>
<dbReference type="PATRIC" id="fig|540747.5.peg.477"/>
<evidence type="ECO:0000256" key="1">
    <source>
        <dbReference type="ARBA" id="ARBA00007137"/>
    </source>
</evidence>
<gene>
    <name evidence="7" type="ORF">RIdsm_04796</name>
    <name evidence="6" type="ORF">XM52_02355</name>
</gene>
<keyword evidence="8" id="KW-1185">Reference proteome</keyword>
<evidence type="ECO:0000313" key="9">
    <source>
        <dbReference type="Proteomes" id="UP000325785"/>
    </source>
</evidence>
<evidence type="ECO:0000313" key="6">
    <source>
        <dbReference type="EMBL" id="KRS19698.1"/>
    </source>
</evidence>
<accession>A0A0T5PEM6</accession>
<dbReference type="RefSeq" id="WP_057812864.1">
    <property type="nucleotide sequence ID" value="NZ_CP031598.1"/>
</dbReference>
<comment type="similarity">
    <text evidence="1 4">Belongs to the trimethylamine methyltransferase family.</text>
</comment>
<dbReference type="Gene3D" id="3.20.20.480">
    <property type="entry name" value="Trimethylamine methyltransferase-like"/>
    <property type="match status" value="1"/>
</dbReference>
<dbReference type="EMBL" id="CP031598">
    <property type="protein sequence ID" value="QEW28955.1"/>
    <property type="molecule type" value="Genomic_DNA"/>
</dbReference>
<sequence>MPNDPTSAKPRHKSRRRGRTSVPESPQRSLRYRHLKNPFTPQPIFSDDEVANIHATALRVLEELGVKILLDEARDIFAAAGATVQDDMVFIGRDIVEAALETAPRSFTQNASNPDHAVTFEPGALVFKPGAGCPNASDRVRGRRPGTLEAFRETVKLCQSFDVIHGFSPCVEPQDVPVHLRHYATMTAQLELGDKTLFVYSRGRGQVEQGFDMIRLALDLSDEEFDSQVWAATNINTNSPRMLDRPMAQGIIDFARANQMLIITPFCLAGAMAPVTVAGALTLQHAEALMGITLAQLARPGAPVTYGGFSSNVDMRSGSPAFGTPEHVKMQLGSGQLARLLGLPWRSAAGSASVTTDMQGAGENDMGLWGCLMSQATICVHSAGWLEGGLSFGYEKFINDLEVVQSLAELCQPTDGSSDEIGFDALAEVQPGGHFFAAAHTMERYRDAFYPPLVANLDNFGTWEAAGAADSATRATAIWQGVLDTFEPPAKGAERAARLADYIDRGTAAGGAPPLD</sequence>
<dbReference type="EC" id="2.1.1.-" evidence="4"/>
<dbReference type="EMBL" id="LAXI01000001">
    <property type="protein sequence ID" value="KRS19698.1"/>
    <property type="molecule type" value="Genomic_DNA"/>
</dbReference>
<evidence type="ECO:0000313" key="7">
    <source>
        <dbReference type="EMBL" id="QEW28955.1"/>
    </source>
</evidence>
<dbReference type="GO" id="GO:0032259">
    <property type="term" value="P:methylation"/>
    <property type="evidence" value="ECO:0007669"/>
    <property type="project" value="UniProtKB-KW"/>
</dbReference>
<feature type="region of interest" description="Disordered" evidence="5">
    <location>
        <begin position="1"/>
        <end position="28"/>
    </location>
</feature>
<dbReference type="InterPro" id="IPR038601">
    <property type="entry name" value="MttB-like_sf"/>
</dbReference>
<dbReference type="KEGG" id="rid:RIdsm_04796"/>
<reference evidence="6 8" key="1">
    <citation type="submission" date="2015-04" db="EMBL/GenBank/DDBJ databases">
        <title>The draft genome sequence of Roseovarius indicus B108T.</title>
        <authorList>
            <person name="Li G."/>
            <person name="Lai Q."/>
            <person name="Shao Z."/>
            <person name="Yan P."/>
        </authorList>
    </citation>
    <scope>NUCLEOTIDE SEQUENCE [LARGE SCALE GENOMIC DNA]</scope>
    <source>
        <strain evidence="6 8">B108</strain>
    </source>
</reference>
<evidence type="ECO:0000256" key="2">
    <source>
        <dbReference type="ARBA" id="ARBA00022603"/>
    </source>
</evidence>
<keyword evidence="2 6" id="KW-0489">Methyltransferase</keyword>
<feature type="compositionally biased region" description="Basic residues" evidence="5">
    <location>
        <begin position="9"/>
        <end position="19"/>
    </location>
</feature>
<protein>
    <recommendedName>
        <fullName evidence="4">Methyltransferase</fullName>
        <ecNumber evidence="4">2.1.1.-</ecNumber>
    </recommendedName>
</protein>
<dbReference type="InterPro" id="IPR010426">
    <property type="entry name" value="MTTB_MeTrfase"/>
</dbReference>
<dbReference type="Proteomes" id="UP000325785">
    <property type="component" value="Chromosome"/>
</dbReference>
<dbReference type="Pfam" id="PF06253">
    <property type="entry name" value="MTTB"/>
    <property type="match status" value="1"/>
</dbReference>
<keyword evidence="3 4" id="KW-0808">Transferase</keyword>
<dbReference type="GO" id="GO:0008168">
    <property type="term" value="F:methyltransferase activity"/>
    <property type="evidence" value="ECO:0007669"/>
    <property type="project" value="UniProtKB-KW"/>
</dbReference>
<dbReference type="STRING" id="540747.SAMN04488031_102706"/>
<evidence type="ECO:0000256" key="3">
    <source>
        <dbReference type="ARBA" id="ARBA00022679"/>
    </source>
</evidence>